<organism evidence="3 4">
    <name type="scientific">Microbacterium oxydans</name>
    <dbReference type="NCBI Taxonomy" id="82380"/>
    <lineage>
        <taxon>Bacteria</taxon>
        <taxon>Bacillati</taxon>
        <taxon>Actinomycetota</taxon>
        <taxon>Actinomycetes</taxon>
        <taxon>Micrococcales</taxon>
        <taxon>Microbacteriaceae</taxon>
        <taxon>Microbacterium</taxon>
    </lineage>
</organism>
<evidence type="ECO:0000259" key="2">
    <source>
        <dbReference type="PROSITE" id="PS50043"/>
    </source>
</evidence>
<protein>
    <submittedName>
        <fullName evidence="3">HTH-type transcriptional regulator MalT</fullName>
    </submittedName>
</protein>
<dbReference type="Pfam" id="PF00196">
    <property type="entry name" value="GerE"/>
    <property type="match status" value="1"/>
</dbReference>
<dbReference type="InterPro" id="IPR000792">
    <property type="entry name" value="Tscrpt_reg_LuxR_C"/>
</dbReference>
<sequence length="539" mass="58243">MMQTRDELRSFPAPPGIDGVPSSHDSTVEEIAEQLSAAIEHRDWRSAVGLLGLHWSALLDEPGELLDDALRAVPLRAFEHDARAAAVRDIRLHTSADAVDHMLGDVVVPDAGDLVALEAIARSDRALSLLSVVSARMIALRVRGRLARAIRLAELVERFGRIAVVHQPALVTARLPAALLQAGITRGLADDLPGAMLSLRDAYERGPTARVTYVEADAAGKSAFFSVLAGDVDQARRWVERYDRSPGADGWFASRIALTADLARTLIAIESLERDVVEELLPGLDQPVNAEQSWGPGVTFARARAALAWGDRLSAIDMVRRDRARYADWLGESSVLDPLLEQAEVELLLSVGQPQKAAQVAASDGMQPAGVIARARIELVDGSFELAARHAASVLAQPLSPRSRADALAILAPAQLRLSDRRAALQSAAHLRDAIGGSGLRLAGLSVPAQERRLLDLEVVEDAHGARDAFTIIEQPIRITPQQRIVLQGFEKGWSLREIATSAHLSLNTMKTHARGLYQRLGVTNRDEALARAYDAGLL</sequence>
<dbReference type="SMART" id="SM00421">
    <property type="entry name" value="HTH_LUXR"/>
    <property type="match status" value="1"/>
</dbReference>
<evidence type="ECO:0000313" key="4">
    <source>
        <dbReference type="Proteomes" id="UP000033640"/>
    </source>
</evidence>
<dbReference type="EMBL" id="JYIW01000018">
    <property type="protein sequence ID" value="KJL30591.1"/>
    <property type="molecule type" value="Genomic_DNA"/>
</dbReference>
<dbReference type="SUPFAM" id="SSF46894">
    <property type="entry name" value="C-terminal effector domain of the bipartite response regulators"/>
    <property type="match status" value="1"/>
</dbReference>
<dbReference type="InterPro" id="IPR036388">
    <property type="entry name" value="WH-like_DNA-bd_sf"/>
</dbReference>
<dbReference type="RefSeq" id="WP_045278087.1">
    <property type="nucleotide sequence ID" value="NZ_JYIW01000018.1"/>
</dbReference>
<dbReference type="Gene3D" id="1.10.10.10">
    <property type="entry name" value="Winged helix-like DNA-binding domain superfamily/Winged helix DNA-binding domain"/>
    <property type="match status" value="1"/>
</dbReference>
<accession>A0A0F0LGA5</accession>
<evidence type="ECO:0000256" key="1">
    <source>
        <dbReference type="SAM" id="MobiDB-lite"/>
    </source>
</evidence>
<dbReference type="GO" id="GO:0003677">
    <property type="term" value="F:DNA binding"/>
    <property type="evidence" value="ECO:0007669"/>
    <property type="project" value="InterPro"/>
</dbReference>
<gene>
    <name evidence="3" type="primary">malT</name>
    <name evidence="3" type="ORF">RS83_00660</name>
</gene>
<dbReference type="GO" id="GO:0006355">
    <property type="term" value="P:regulation of DNA-templated transcription"/>
    <property type="evidence" value="ECO:0007669"/>
    <property type="project" value="InterPro"/>
</dbReference>
<reference evidence="3 4" key="1">
    <citation type="submission" date="2015-02" db="EMBL/GenBank/DDBJ databases">
        <title>Draft genome sequences of ten Microbacterium spp. with emphasis on heavy metal contaminated environments.</title>
        <authorList>
            <person name="Corretto E."/>
        </authorList>
    </citation>
    <scope>NUCLEOTIDE SEQUENCE [LARGE SCALE GENOMIC DNA]</scope>
    <source>
        <strain evidence="3 4">BEL4b</strain>
    </source>
</reference>
<proteinExistence type="predicted"/>
<comment type="caution">
    <text evidence="3">The sequence shown here is derived from an EMBL/GenBank/DDBJ whole genome shotgun (WGS) entry which is preliminary data.</text>
</comment>
<feature type="domain" description="HTH luxR-type" evidence="2">
    <location>
        <begin position="472"/>
        <end position="537"/>
    </location>
</feature>
<dbReference type="AlphaFoldDB" id="A0A0F0LGA5"/>
<evidence type="ECO:0000313" key="3">
    <source>
        <dbReference type="EMBL" id="KJL30591.1"/>
    </source>
</evidence>
<dbReference type="Proteomes" id="UP000033640">
    <property type="component" value="Unassembled WGS sequence"/>
</dbReference>
<feature type="region of interest" description="Disordered" evidence="1">
    <location>
        <begin position="1"/>
        <end position="25"/>
    </location>
</feature>
<dbReference type="PROSITE" id="PS50043">
    <property type="entry name" value="HTH_LUXR_2"/>
    <property type="match status" value="1"/>
</dbReference>
<dbReference type="PATRIC" id="fig|82380.11.peg.683"/>
<dbReference type="InterPro" id="IPR016032">
    <property type="entry name" value="Sig_transdc_resp-reg_C-effctor"/>
</dbReference>
<name>A0A0F0LGA5_9MICO</name>
<dbReference type="CDD" id="cd06170">
    <property type="entry name" value="LuxR_C_like"/>
    <property type="match status" value="1"/>
</dbReference>
<dbReference type="OrthoDB" id="3178268at2"/>